<sequence length="579" mass="57661">MSSRLGALYQFSRTFLGCCLVYLGLVPTVAQAQAPAWQQAWSISPMSQGATSVVRGTAVDASGNVFVTGAFSGTILLGPTLLTSAGNSSATDMFAAKWDAAAGRWAWATQGGGIGSDSGIGIALNGSAVYVTGYFASNSGAVFSGQALTGTTQSQDMFVARYTSSEAGFQPGWATSGGGLGSDVGYSVAVVGASVYVVGTTRGSATVAGQVLTGTASGTTTRVYLAKYIDTSTSTVASFSNGWASAPSGTGESFGFGLAAQGSRIYVSGGISGAVNFTGQALTSINGSSDLFLAAYTDTPTGALVNWATSGGGANSDHGGAVAVQGAAVYVTGLVSGPGTIAGQPLGSAGTNQHMFVARYTDDPAAATGFHNGWAASGTGNSQGLEIAVSGTKIYVAGVFASNAVMAGATLLNSGGQDVFLARYTDTSTGSASGFLNNWATSGGGRGADVGYSLALSGNRVYVGGTSEAPAVFGSQTLAGPTAPAAGFLASLTDNIATSTRSSAAQTTLRLFPNPGRAAVRLTGAAPHAQVQVLTLLGQLVYTTTADAAGTASLLLTEPLTEAIYMVRTGRQVVRLARQ</sequence>
<dbReference type="EMBL" id="SRMB01000004">
    <property type="protein sequence ID" value="TGE23264.1"/>
    <property type="molecule type" value="Genomic_DNA"/>
</dbReference>
<keyword evidence="1" id="KW-0732">Signal</keyword>
<reference evidence="2 3" key="1">
    <citation type="submission" date="2019-04" db="EMBL/GenBank/DDBJ databases">
        <authorList>
            <person name="Feng G."/>
            <person name="Zhang J."/>
            <person name="Zhu H."/>
        </authorList>
    </citation>
    <scope>NUCLEOTIDE SEQUENCE [LARGE SCALE GENOMIC DNA]</scope>
    <source>
        <strain evidence="2 3">9PBR-1</strain>
    </source>
</reference>
<evidence type="ECO:0000313" key="2">
    <source>
        <dbReference type="EMBL" id="TGE23264.1"/>
    </source>
</evidence>
<dbReference type="Proteomes" id="UP000298471">
    <property type="component" value="Unassembled WGS sequence"/>
</dbReference>
<gene>
    <name evidence="2" type="ORF">E5K02_18870</name>
</gene>
<feature type="signal peptide" evidence="1">
    <location>
        <begin position="1"/>
        <end position="32"/>
    </location>
</feature>
<comment type="caution">
    <text evidence="2">The sequence shown here is derived from an EMBL/GenBank/DDBJ whole genome shotgun (WGS) entry which is preliminary data.</text>
</comment>
<evidence type="ECO:0000256" key="1">
    <source>
        <dbReference type="SAM" id="SignalP"/>
    </source>
</evidence>
<keyword evidence="3" id="KW-1185">Reference proteome</keyword>
<feature type="chain" id="PRO_5021503161" description="T9SS type A sorting domain-containing protein" evidence="1">
    <location>
        <begin position="33"/>
        <end position="579"/>
    </location>
</feature>
<evidence type="ECO:0008006" key="4">
    <source>
        <dbReference type="Google" id="ProtNLM"/>
    </source>
</evidence>
<proteinExistence type="predicted"/>
<name>A0A4Z0Q0Z9_9BACT</name>
<organism evidence="2 3">
    <name type="scientific">Hymenobacter metallicola</name>
    <dbReference type="NCBI Taxonomy" id="2563114"/>
    <lineage>
        <taxon>Bacteria</taxon>
        <taxon>Pseudomonadati</taxon>
        <taxon>Bacteroidota</taxon>
        <taxon>Cytophagia</taxon>
        <taxon>Cytophagales</taxon>
        <taxon>Hymenobacteraceae</taxon>
        <taxon>Hymenobacter</taxon>
    </lineage>
</organism>
<evidence type="ECO:0000313" key="3">
    <source>
        <dbReference type="Proteomes" id="UP000298471"/>
    </source>
</evidence>
<accession>A0A4Z0Q0Z9</accession>
<dbReference type="AlphaFoldDB" id="A0A4Z0Q0Z9"/>
<protein>
    <recommendedName>
        <fullName evidence="4">T9SS type A sorting domain-containing protein</fullName>
    </recommendedName>
</protein>